<dbReference type="SUPFAM" id="SSF52540">
    <property type="entry name" value="P-loop containing nucleoside triphosphate hydrolases"/>
    <property type="match status" value="1"/>
</dbReference>
<dbReference type="AlphaFoldDB" id="D6GV17"/>
<name>D6GV17_PARA5</name>
<dbReference type="Pfam" id="PF13614">
    <property type="entry name" value="AAA_31"/>
    <property type="match status" value="1"/>
</dbReference>
<dbReference type="InterPro" id="IPR050625">
    <property type="entry name" value="ParA/MinD_ATPase"/>
</dbReference>
<dbReference type="GO" id="GO:0016887">
    <property type="term" value="F:ATP hydrolysis activity"/>
    <property type="evidence" value="ECO:0007669"/>
    <property type="project" value="TreeGrafter"/>
</dbReference>
<proteinExistence type="predicted"/>
<dbReference type="EMBL" id="GG745550">
    <property type="protein sequence ID" value="EFD92944.1"/>
    <property type="molecule type" value="Genomic_DNA"/>
</dbReference>
<evidence type="ECO:0000313" key="3">
    <source>
        <dbReference type="Proteomes" id="UP000009376"/>
    </source>
</evidence>
<evidence type="ECO:0000313" key="2">
    <source>
        <dbReference type="EMBL" id="EFD92944.1"/>
    </source>
</evidence>
<feature type="domain" description="AAA" evidence="1">
    <location>
        <begin position="3"/>
        <end position="143"/>
    </location>
</feature>
<dbReference type="Gene3D" id="3.40.50.300">
    <property type="entry name" value="P-loop containing nucleotide triphosphate hydrolases"/>
    <property type="match status" value="1"/>
</dbReference>
<protein>
    <submittedName>
        <fullName evidence="2">Cobyrinic acid ac-diamide synthase</fullName>
    </submittedName>
</protein>
<dbReference type="GO" id="GO:0051782">
    <property type="term" value="P:negative regulation of cell division"/>
    <property type="evidence" value="ECO:0007669"/>
    <property type="project" value="TreeGrafter"/>
</dbReference>
<dbReference type="GO" id="GO:0005829">
    <property type="term" value="C:cytosol"/>
    <property type="evidence" value="ECO:0007669"/>
    <property type="project" value="TreeGrafter"/>
</dbReference>
<dbReference type="InterPro" id="IPR027417">
    <property type="entry name" value="P-loop_NTPase"/>
</dbReference>
<reference evidence="2 3" key="1">
    <citation type="journal article" date="2010" name="Proc. Natl. Acad. Sci. U.S.A.">
        <title>Enigmatic, ultrasmall, uncultivated Archaea.</title>
        <authorList>
            <person name="Baker B.J."/>
            <person name="Comolli L.R."/>
            <person name="Dick G.J."/>
            <person name="Hauser L.J."/>
            <person name="Hyatt D."/>
            <person name="Dill B.D."/>
            <person name="Land M.L."/>
            <person name="Verberkmoes N.C."/>
            <person name="Hettich R.L."/>
            <person name="Banfield J.F."/>
        </authorList>
    </citation>
    <scope>NUCLEOTIDE SEQUENCE [LARGE SCALE GENOMIC DNA]</scope>
</reference>
<dbReference type="InterPro" id="IPR025669">
    <property type="entry name" value="AAA_dom"/>
</dbReference>
<sequence>MQTKVIVVMSPKGGVGKTTVAVNLATAISSLKKKTLLIDANIDTPHVAVYYGFVGFKYSFEDLLNGNATIKDVIYTGDDPNFHILPSRVDNDTDELAKKKLVNMEKYLKLLEGIYDFIIIDSKPSYNIDFIENLKNAESIIVSNPEITSIIEAKKIKEKLDYSKIDIIGLILNKVNTRIREQVTKKEAEDMTGIQNIWRIREDQRVYLALKQGIPIVTCASRSPASLDIINIAKDVIKM</sequence>
<accession>D6GV17</accession>
<dbReference type="Proteomes" id="UP000009376">
    <property type="component" value="Unassembled WGS sequence"/>
</dbReference>
<evidence type="ECO:0000259" key="1">
    <source>
        <dbReference type="Pfam" id="PF13614"/>
    </source>
</evidence>
<dbReference type="GO" id="GO:0005524">
    <property type="term" value="F:ATP binding"/>
    <property type="evidence" value="ECO:0007669"/>
    <property type="project" value="TreeGrafter"/>
</dbReference>
<dbReference type="PANTHER" id="PTHR43384:SF10">
    <property type="entry name" value="ATPASE INVOLVED IN CHROMOSOME PARTITIONING, PARA_MIND FAMILY"/>
    <property type="match status" value="1"/>
</dbReference>
<gene>
    <name evidence="2" type="ORF">BJBARM5_0318</name>
</gene>
<organism evidence="2 3">
    <name type="scientific">Candidatus Parvarchaeum acidophilus ARMAN-5</name>
    <dbReference type="NCBI Taxonomy" id="662762"/>
    <lineage>
        <taxon>Archaea</taxon>
        <taxon>Candidatus Parvarchaeota</taxon>
        <taxon>Candidatus Parvarchaeum</taxon>
    </lineage>
</organism>
<dbReference type="PANTHER" id="PTHR43384">
    <property type="entry name" value="SEPTUM SITE-DETERMINING PROTEIN MIND HOMOLOG, CHLOROPLASTIC-RELATED"/>
    <property type="match status" value="1"/>
</dbReference>
<dbReference type="GO" id="GO:0009898">
    <property type="term" value="C:cytoplasmic side of plasma membrane"/>
    <property type="evidence" value="ECO:0007669"/>
    <property type="project" value="TreeGrafter"/>
</dbReference>